<protein>
    <submittedName>
        <fullName evidence="2">Uncharacterized protein</fullName>
    </submittedName>
</protein>
<keyword evidence="3" id="KW-1185">Reference proteome</keyword>
<name>A0A388K5G0_CHABU</name>
<feature type="region of interest" description="Disordered" evidence="1">
    <location>
        <begin position="1"/>
        <end position="91"/>
    </location>
</feature>
<sequence>MVSALQDLTAKRAEAGGSSTAGGAPEGEAQGGGGVTGTSVGGGEGGRGAGGTSEETPKGPTTSETLFQEDVRVLPRHRGKLASPSFKRPAV</sequence>
<evidence type="ECO:0000313" key="3">
    <source>
        <dbReference type="Proteomes" id="UP000265515"/>
    </source>
</evidence>
<accession>A0A388K5G0</accession>
<reference evidence="2 3" key="1">
    <citation type="journal article" date="2018" name="Cell">
        <title>The Chara Genome: Secondary Complexity and Implications for Plant Terrestrialization.</title>
        <authorList>
            <person name="Nishiyama T."/>
            <person name="Sakayama H."/>
            <person name="Vries J.D."/>
            <person name="Buschmann H."/>
            <person name="Saint-Marcoux D."/>
            <person name="Ullrich K.K."/>
            <person name="Haas F.B."/>
            <person name="Vanderstraeten L."/>
            <person name="Becker D."/>
            <person name="Lang D."/>
            <person name="Vosolsobe S."/>
            <person name="Rombauts S."/>
            <person name="Wilhelmsson P.K.I."/>
            <person name="Janitza P."/>
            <person name="Kern R."/>
            <person name="Heyl A."/>
            <person name="Rumpler F."/>
            <person name="Villalobos L.I.A.C."/>
            <person name="Clay J.M."/>
            <person name="Skokan R."/>
            <person name="Toyoda A."/>
            <person name="Suzuki Y."/>
            <person name="Kagoshima H."/>
            <person name="Schijlen E."/>
            <person name="Tajeshwar N."/>
            <person name="Catarino B."/>
            <person name="Hetherington A.J."/>
            <person name="Saltykova A."/>
            <person name="Bonnot C."/>
            <person name="Breuninger H."/>
            <person name="Symeonidi A."/>
            <person name="Radhakrishnan G.V."/>
            <person name="Van Nieuwerburgh F."/>
            <person name="Deforce D."/>
            <person name="Chang C."/>
            <person name="Karol K.G."/>
            <person name="Hedrich R."/>
            <person name="Ulvskov P."/>
            <person name="Glockner G."/>
            <person name="Delwiche C.F."/>
            <person name="Petrasek J."/>
            <person name="Van de Peer Y."/>
            <person name="Friml J."/>
            <person name="Beilby M."/>
            <person name="Dolan L."/>
            <person name="Kohara Y."/>
            <person name="Sugano S."/>
            <person name="Fujiyama A."/>
            <person name="Delaux P.-M."/>
            <person name="Quint M."/>
            <person name="TheiBen G."/>
            <person name="Hagemann M."/>
            <person name="Harholt J."/>
            <person name="Dunand C."/>
            <person name="Zachgo S."/>
            <person name="Langdale J."/>
            <person name="Maumus F."/>
            <person name="Straeten D.V.D."/>
            <person name="Gould S.B."/>
            <person name="Rensing S.A."/>
        </authorList>
    </citation>
    <scope>NUCLEOTIDE SEQUENCE [LARGE SCALE GENOMIC DNA]</scope>
    <source>
        <strain evidence="2 3">S276</strain>
    </source>
</reference>
<dbReference type="Gramene" id="GBG65294">
    <property type="protein sequence ID" value="GBG65294"/>
    <property type="gene ID" value="CBR_g50335"/>
</dbReference>
<evidence type="ECO:0000313" key="2">
    <source>
        <dbReference type="EMBL" id="GBG65294.1"/>
    </source>
</evidence>
<dbReference type="AlphaFoldDB" id="A0A388K5G0"/>
<feature type="compositionally biased region" description="Gly residues" evidence="1">
    <location>
        <begin position="29"/>
        <end position="51"/>
    </location>
</feature>
<gene>
    <name evidence="2" type="ORF">CBR_g50335</name>
</gene>
<proteinExistence type="predicted"/>
<evidence type="ECO:0000256" key="1">
    <source>
        <dbReference type="SAM" id="MobiDB-lite"/>
    </source>
</evidence>
<organism evidence="2 3">
    <name type="scientific">Chara braunii</name>
    <name type="common">Braun's stonewort</name>
    <dbReference type="NCBI Taxonomy" id="69332"/>
    <lineage>
        <taxon>Eukaryota</taxon>
        <taxon>Viridiplantae</taxon>
        <taxon>Streptophyta</taxon>
        <taxon>Charophyceae</taxon>
        <taxon>Charales</taxon>
        <taxon>Characeae</taxon>
        <taxon>Chara</taxon>
    </lineage>
</organism>
<feature type="compositionally biased region" description="Low complexity" evidence="1">
    <location>
        <begin position="15"/>
        <end position="28"/>
    </location>
</feature>
<dbReference type="Proteomes" id="UP000265515">
    <property type="component" value="Unassembled WGS sequence"/>
</dbReference>
<comment type="caution">
    <text evidence="2">The sequence shown here is derived from an EMBL/GenBank/DDBJ whole genome shotgun (WGS) entry which is preliminary data.</text>
</comment>
<dbReference type="EMBL" id="BFEA01000060">
    <property type="protein sequence ID" value="GBG65294.1"/>
    <property type="molecule type" value="Genomic_DNA"/>
</dbReference>